<dbReference type="PROSITE" id="PS51257">
    <property type="entry name" value="PROKAR_LIPOPROTEIN"/>
    <property type="match status" value="1"/>
</dbReference>
<dbReference type="RefSeq" id="WP_146921172.1">
    <property type="nucleotide sequence ID" value="NZ_VORW01000030.1"/>
</dbReference>
<name>A0A5C7A8I7_9BACT</name>
<evidence type="ECO:0000313" key="2">
    <source>
        <dbReference type="Proteomes" id="UP000321935"/>
    </source>
</evidence>
<organism evidence="1 2">
    <name type="scientific">Algoriphagus aquimarinus</name>
    <dbReference type="NCBI Taxonomy" id="237018"/>
    <lineage>
        <taxon>Bacteria</taxon>
        <taxon>Pseudomonadati</taxon>
        <taxon>Bacteroidota</taxon>
        <taxon>Cytophagia</taxon>
        <taxon>Cytophagales</taxon>
        <taxon>Cyclobacteriaceae</taxon>
        <taxon>Algoriphagus</taxon>
    </lineage>
</organism>
<gene>
    <name evidence="1" type="ORF">ESV85_21110</name>
</gene>
<protein>
    <submittedName>
        <fullName evidence="1">Uncharacterized protein</fullName>
    </submittedName>
</protein>
<dbReference type="AlphaFoldDB" id="A0A5C7A8I7"/>
<comment type="caution">
    <text evidence="1">The sequence shown here is derived from an EMBL/GenBank/DDBJ whole genome shotgun (WGS) entry which is preliminary data.</text>
</comment>
<dbReference type="EMBL" id="VORW01000030">
    <property type="protein sequence ID" value="TXE02662.1"/>
    <property type="molecule type" value="Genomic_DNA"/>
</dbReference>
<reference evidence="1 2" key="1">
    <citation type="submission" date="2019-08" db="EMBL/GenBank/DDBJ databases">
        <title>Genomes sequence of Algoriphagus aquimarinus ACAM450.</title>
        <authorList>
            <person name="Bowman J.P."/>
        </authorList>
    </citation>
    <scope>NUCLEOTIDE SEQUENCE [LARGE SCALE GENOMIC DNA]</scope>
    <source>
        <strain evidence="1 2">ACAM 450</strain>
    </source>
</reference>
<evidence type="ECO:0000313" key="1">
    <source>
        <dbReference type="EMBL" id="TXE02662.1"/>
    </source>
</evidence>
<proteinExistence type="predicted"/>
<accession>A0A5C7A8I7</accession>
<dbReference type="Proteomes" id="UP000321935">
    <property type="component" value="Unassembled WGS sequence"/>
</dbReference>
<sequence length="100" mass="11473">MKNFLPVLLFAVLVACSDKTQEKLSDVYVPELVITDSLVIDHLTELGMIDVKEDHSEFLFFDWKTNELIRVDNSGEIILKANRSEDGKDSYKTQYFITAN</sequence>